<evidence type="ECO:0000259" key="1">
    <source>
        <dbReference type="Pfam" id="PF11575"/>
    </source>
</evidence>
<reference evidence="2 3" key="1">
    <citation type="submission" date="2021-01" db="EMBL/GenBank/DDBJ databases">
        <title>Genomics of switchgrass bacterial isolates.</title>
        <authorList>
            <person name="Shade A."/>
        </authorList>
    </citation>
    <scope>NUCLEOTIDE SEQUENCE [LARGE SCALE GENOMIC DNA]</scope>
    <source>
        <strain evidence="2 3">PvP111</strain>
    </source>
</reference>
<dbReference type="Pfam" id="PF11575">
    <property type="entry name" value="FhuF_C"/>
    <property type="match status" value="1"/>
</dbReference>
<gene>
    <name evidence="2" type="ORF">JOE42_001483</name>
</gene>
<accession>A0ABS2KS19</accession>
<sequence>MAAEPTLTAADIVTRTARALPWTANLMMVPPGDGWNIADPALLDVALARSAARWPDVSDTTGATLWWYGSSSTVALVLGAQILVTGHCVDPTAPDAVTAIGDTGTVAALTSPTVAPSADTAMADLVERMVGGLAQRVPGLSAPSLWAIASDSVANRVLDVASALGRVADATAAARLLTSQSRTHRFPEPRFVDVTADAIVTPATGSAPDAHSRRVVRRGSCCLVFEAGVDMCVSCPRRAPEDRARRWSALL</sequence>
<keyword evidence="3" id="KW-1185">Reference proteome</keyword>
<protein>
    <recommendedName>
        <fullName evidence="1">Ferric siderophore reductase C-terminal domain-containing protein</fullName>
    </recommendedName>
</protein>
<organism evidence="2 3">
    <name type="scientific">Rhodococcoides corynebacterioides</name>
    <dbReference type="NCBI Taxonomy" id="53972"/>
    <lineage>
        <taxon>Bacteria</taxon>
        <taxon>Bacillati</taxon>
        <taxon>Actinomycetota</taxon>
        <taxon>Actinomycetes</taxon>
        <taxon>Mycobacteriales</taxon>
        <taxon>Nocardiaceae</taxon>
        <taxon>Rhodococcoides</taxon>
    </lineage>
</organism>
<dbReference type="InterPro" id="IPR024726">
    <property type="entry name" value="FhuF_C"/>
</dbReference>
<dbReference type="EMBL" id="JAFBBK010000001">
    <property type="protein sequence ID" value="MBM7414750.1"/>
    <property type="molecule type" value="Genomic_DNA"/>
</dbReference>
<proteinExistence type="predicted"/>
<name>A0ABS2KS19_9NOCA</name>
<feature type="domain" description="Ferric siderophore reductase C-terminal" evidence="1">
    <location>
        <begin position="218"/>
        <end position="237"/>
    </location>
</feature>
<comment type="caution">
    <text evidence="2">The sequence shown here is derived from an EMBL/GenBank/DDBJ whole genome shotgun (WGS) entry which is preliminary data.</text>
</comment>
<dbReference type="RefSeq" id="WP_204867615.1">
    <property type="nucleotide sequence ID" value="NZ_JAFBBK010000001.1"/>
</dbReference>
<evidence type="ECO:0000313" key="2">
    <source>
        <dbReference type="EMBL" id="MBM7414750.1"/>
    </source>
</evidence>
<evidence type="ECO:0000313" key="3">
    <source>
        <dbReference type="Proteomes" id="UP000703038"/>
    </source>
</evidence>
<dbReference type="Proteomes" id="UP000703038">
    <property type="component" value="Unassembled WGS sequence"/>
</dbReference>